<dbReference type="Pfam" id="PF13472">
    <property type="entry name" value="Lipase_GDSL_2"/>
    <property type="match status" value="1"/>
</dbReference>
<dbReference type="PANTHER" id="PTHR30383:SF24">
    <property type="entry name" value="THIOESTERASE 1_PROTEASE 1_LYSOPHOSPHOLIPASE L1"/>
    <property type="match status" value="1"/>
</dbReference>
<dbReference type="PANTHER" id="PTHR30383">
    <property type="entry name" value="THIOESTERASE 1/PROTEASE 1/LYSOPHOSPHOLIPASE L1"/>
    <property type="match status" value="1"/>
</dbReference>
<gene>
    <name evidence="2" type="ORF">NX722_23930</name>
</gene>
<evidence type="ECO:0000313" key="2">
    <source>
        <dbReference type="EMBL" id="MCW7555618.1"/>
    </source>
</evidence>
<dbReference type="InterPro" id="IPR036514">
    <property type="entry name" value="SGNH_hydro_sf"/>
</dbReference>
<dbReference type="EMBL" id="JAPFCC010000001">
    <property type="protein sequence ID" value="MCW7555618.1"/>
    <property type="molecule type" value="Genomic_DNA"/>
</dbReference>
<protein>
    <submittedName>
        <fullName evidence="2">Arylesterase</fullName>
    </submittedName>
</protein>
<name>A0ABT3N1W4_9GAMM</name>
<dbReference type="CDD" id="cd01822">
    <property type="entry name" value="Lysophospholipase_L1_like"/>
    <property type="match status" value="1"/>
</dbReference>
<accession>A0ABT3N1W4</accession>
<evidence type="ECO:0000313" key="3">
    <source>
        <dbReference type="Proteomes" id="UP001209854"/>
    </source>
</evidence>
<dbReference type="Proteomes" id="UP001209854">
    <property type="component" value="Unassembled WGS sequence"/>
</dbReference>
<dbReference type="InterPro" id="IPR013830">
    <property type="entry name" value="SGNH_hydro"/>
</dbReference>
<feature type="domain" description="SGNH hydrolase-type esterase" evidence="1">
    <location>
        <begin position="21"/>
        <end position="179"/>
    </location>
</feature>
<dbReference type="Gene3D" id="3.40.50.1110">
    <property type="entry name" value="SGNH hydrolase"/>
    <property type="match status" value="1"/>
</dbReference>
<organism evidence="2 3">
    <name type="scientific">Endozoicomonas gorgoniicola</name>
    <dbReference type="NCBI Taxonomy" id="1234144"/>
    <lineage>
        <taxon>Bacteria</taxon>
        <taxon>Pseudomonadati</taxon>
        <taxon>Pseudomonadota</taxon>
        <taxon>Gammaproteobacteria</taxon>
        <taxon>Oceanospirillales</taxon>
        <taxon>Endozoicomonadaceae</taxon>
        <taxon>Endozoicomonas</taxon>
    </lineage>
</organism>
<evidence type="ECO:0000259" key="1">
    <source>
        <dbReference type="Pfam" id="PF13472"/>
    </source>
</evidence>
<keyword evidence="3" id="KW-1185">Reference proteome</keyword>
<dbReference type="InterPro" id="IPR051532">
    <property type="entry name" value="Ester_Hydrolysis_Enzymes"/>
</dbReference>
<dbReference type="SUPFAM" id="SSF52266">
    <property type="entry name" value="SGNH hydrolase"/>
    <property type="match status" value="1"/>
</dbReference>
<reference evidence="2 3" key="1">
    <citation type="submission" date="2022-10" db="EMBL/GenBank/DDBJ databases">
        <title>High-quality genome sequences of two octocoral-associated bacteria, Endozoicomonas euniceicola EF212 and Endozoicomonas gorgoniicola PS125.</title>
        <authorList>
            <person name="Chiou Y.-J."/>
            <person name="Chen Y.-H."/>
        </authorList>
    </citation>
    <scope>NUCLEOTIDE SEQUENCE [LARGE SCALE GENOMIC DNA]</scope>
    <source>
        <strain evidence="2 3">PS125</strain>
    </source>
</reference>
<sequence>MSVLVAQAASATPVSQKTLLVYGDSLSAAYGLEIQQGWVSLLQEKLHQTKSGWKVVNLSISGETTAGGLSRLPAALEEHRPELMLLELGANDGLRGTSLKSISGNLEQMIQLAQKKNVEVLLFEMMIPPNYGPAYTRQFTRVFHDLGEQYTVQVVPFFLDGVAGHPELNQPDGIHPTAKAQPKIFDNVWPRIKAALD</sequence>
<comment type="caution">
    <text evidence="2">The sequence shown here is derived from an EMBL/GenBank/DDBJ whole genome shotgun (WGS) entry which is preliminary data.</text>
</comment>
<proteinExistence type="predicted"/>
<dbReference type="RefSeq" id="WP_262565366.1">
    <property type="nucleotide sequence ID" value="NZ_JAPFCC010000001.1"/>
</dbReference>